<organism evidence="1 2">
    <name type="scientific">Trichostrongylus colubriformis</name>
    <name type="common">Black scour worm</name>
    <dbReference type="NCBI Taxonomy" id="6319"/>
    <lineage>
        <taxon>Eukaryota</taxon>
        <taxon>Metazoa</taxon>
        <taxon>Ecdysozoa</taxon>
        <taxon>Nematoda</taxon>
        <taxon>Chromadorea</taxon>
        <taxon>Rhabditida</taxon>
        <taxon>Rhabditina</taxon>
        <taxon>Rhabditomorpha</taxon>
        <taxon>Strongyloidea</taxon>
        <taxon>Trichostrongylidae</taxon>
        <taxon>Trichostrongylus</taxon>
    </lineage>
</organism>
<feature type="non-terminal residue" evidence="1">
    <location>
        <position position="1"/>
    </location>
</feature>
<sequence>KLQVELNYSVLLMELRTSATGLRKGMFLNGLAMN</sequence>
<keyword evidence="2" id="KW-1185">Reference proteome</keyword>
<name>A0AAN8FTH0_TRICO</name>
<gene>
    <name evidence="1" type="ORF">GCK32_000990</name>
</gene>
<comment type="caution">
    <text evidence="1">The sequence shown here is derived from an EMBL/GenBank/DDBJ whole genome shotgun (WGS) entry which is preliminary data.</text>
</comment>
<accession>A0AAN8FTH0</accession>
<dbReference type="Proteomes" id="UP001331761">
    <property type="component" value="Unassembled WGS sequence"/>
</dbReference>
<evidence type="ECO:0000313" key="2">
    <source>
        <dbReference type="Proteomes" id="UP001331761"/>
    </source>
</evidence>
<evidence type="ECO:0000313" key="1">
    <source>
        <dbReference type="EMBL" id="KAK5975538.1"/>
    </source>
</evidence>
<reference evidence="1 2" key="1">
    <citation type="submission" date="2019-10" db="EMBL/GenBank/DDBJ databases">
        <title>Assembly and Annotation for the nematode Trichostrongylus colubriformis.</title>
        <authorList>
            <person name="Martin J."/>
        </authorList>
    </citation>
    <scope>NUCLEOTIDE SEQUENCE [LARGE SCALE GENOMIC DNA]</scope>
    <source>
        <strain evidence="1">G859</strain>
        <tissue evidence="1">Whole worm</tissue>
    </source>
</reference>
<dbReference type="EMBL" id="WIXE01012926">
    <property type="protein sequence ID" value="KAK5975538.1"/>
    <property type="molecule type" value="Genomic_DNA"/>
</dbReference>
<dbReference type="AlphaFoldDB" id="A0AAN8FTH0"/>
<protein>
    <submittedName>
        <fullName evidence="1">Uncharacterized protein</fullName>
    </submittedName>
</protein>
<proteinExistence type="predicted"/>